<keyword evidence="1" id="KW-1133">Transmembrane helix</keyword>
<accession>A0A081NVW3</accession>
<protein>
    <submittedName>
        <fullName evidence="2">Uncharacterized protein</fullName>
    </submittedName>
</protein>
<feature type="transmembrane region" description="Helical" evidence="1">
    <location>
        <begin position="49"/>
        <end position="68"/>
    </location>
</feature>
<evidence type="ECO:0000313" key="3">
    <source>
        <dbReference type="Proteomes" id="UP000028123"/>
    </source>
</evidence>
<gene>
    <name evidence="2" type="ORF">ET33_22000</name>
</gene>
<reference evidence="2 3" key="1">
    <citation type="submission" date="2014-06" db="EMBL/GenBank/DDBJ databases">
        <title>Draft genome sequence of Paenibacillus sp. MSt1.</title>
        <authorList>
            <person name="Aw Y.K."/>
            <person name="Ong K.S."/>
            <person name="Gan H.M."/>
            <person name="Lee S.M."/>
        </authorList>
    </citation>
    <scope>NUCLEOTIDE SEQUENCE [LARGE SCALE GENOMIC DNA]</scope>
    <source>
        <strain evidence="2 3">MSt1</strain>
    </source>
</reference>
<organism evidence="2 3">
    <name type="scientific">Paenibacillus tyrfis</name>
    <dbReference type="NCBI Taxonomy" id="1501230"/>
    <lineage>
        <taxon>Bacteria</taxon>
        <taxon>Bacillati</taxon>
        <taxon>Bacillota</taxon>
        <taxon>Bacilli</taxon>
        <taxon>Bacillales</taxon>
        <taxon>Paenibacillaceae</taxon>
        <taxon>Paenibacillus</taxon>
    </lineage>
</organism>
<dbReference type="AlphaFoldDB" id="A0A081NVW3"/>
<keyword evidence="3" id="KW-1185">Reference proteome</keyword>
<sequence>MNYKSFFYIFLLSVIVLFLMMSSKIINGIVMILYFGLLFLFSKVIRNKFSSTMIIILNLVVVFCILYFKIP</sequence>
<proteinExistence type="predicted"/>
<keyword evidence="1" id="KW-0812">Transmembrane</keyword>
<dbReference type="Proteomes" id="UP000028123">
    <property type="component" value="Unassembled WGS sequence"/>
</dbReference>
<evidence type="ECO:0000313" key="2">
    <source>
        <dbReference type="EMBL" id="KEQ22586.1"/>
    </source>
</evidence>
<evidence type="ECO:0000256" key="1">
    <source>
        <dbReference type="SAM" id="Phobius"/>
    </source>
</evidence>
<comment type="caution">
    <text evidence="2">The sequence shown here is derived from an EMBL/GenBank/DDBJ whole genome shotgun (WGS) entry which is preliminary data.</text>
</comment>
<dbReference type="EMBL" id="JNVM01000033">
    <property type="protein sequence ID" value="KEQ22586.1"/>
    <property type="molecule type" value="Genomic_DNA"/>
</dbReference>
<keyword evidence="1" id="KW-0472">Membrane</keyword>
<name>A0A081NVW3_9BACL</name>
<feature type="transmembrane region" description="Helical" evidence="1">
    <location>
        <begin position="6"/>
        <end position="37"/>
    </location>
</feature>